<gene>
    <name evidence="2" type="ORF">P175DRAFT_0493506</name>
</gene>
<dbReference type="EMBL" id="MSFN02000004">
    <property type="protein sequence ID" value="PTU21226.1"/>
    <property type="molecule type" value="Genomic_DNA"/>
</dbReference>
<dbReference type="OrthoDB" id="426386at2759"/>
<evidence type="ECO:0000313" key="3">
    <source>
        <dbReference type="Proteomes" id="UP000244073"/>
    </source>
</evidence>
<organism evidence="2 3">
    <name type="scientific">Aspergillus ochraceoroseus IBT 24754</name>
    <dbReference type="NCBI Taxonomy" id="1392256"/>
    <lineage>
        <taxon>Eukaryota</taxon>
        <taxon>Fungi</taxon>
        <taxon>Dikarya</taxon>
        <taxon>Ascomycota</taxon>
        <taxon>Pezizomycotina</taxon>
        <taxon>Eurotiomycetes</taxon>
        <taxon>Eurotiomycetidae</taxon>
        <taxon>Eurotiales</taxon>
        <taxon>Aspergillaceae</taxon>
        <taxon>Aspergillus</taxon>
        <taxon>Aspergillus subgen. Nidulantes</taxon>
    </lineage>
</organism>
<sequence>MEDCSTHITERKVLFQGGCPWPGNWQTTHSRVVRGVSYSRLDSYLSLSEFHGWLDRRSIDSAGFAAIHTMGQDHRWDLSQYDAIEVTMSRSDDKVYTLTLEDERPIAWEGTFRPGTSGRTTSRVIRLGRLKPRKGDPYLRPLNLGDIRGFGIWIGK</sequence>
<name>A0A2T5LY59_9EURO</name>
<evidence type="ECO:0000259" key="1">
    <source>
        <dbReference type="Pfam" id="PF08547"/>
    </source>
</evidence>
<dbReference type="AlphaFoldDB" id="A0A2T5LY59"/>
<dbReference type="Pfam" id="PF08547">
    <property type="entry name" value="CIA30"/>
    <property type="match status" value="1"/>
</dbReference>
<dbReference type="InterPro" id="IPR013857">
    <property type="entry name" value="NADH-UbQ_OxRdtase-assoc_prot30"/>
</dbReference>
<reference evidence="2 3" key="1">
    <citation type="journal article" date="2018" name="Proc. Natl. Acad. Sci. U.S.A.">
        <title>Linking secondary metabolites to gene clusters through genome sequencing of six diverse Aspergillus species.</title>
        <authorList>
            <person name="Kaerboelling I."/>
            <person name="Vesth T.C."/>
            <person name="Frisvad J.C."/>
            <person name="Nybo J.L."/>
            <person name="Theobald S."/>
            <person name="Kuo A."/>
            <person name="Bowyer P."/>
            <person name="Matsuda Y."/>
            <person name="Mondo S."/>
            <person name="Lyhne E.K."/>
            <person name="Kogle M.E."/>
            <person name="Clum A."/>
            <person name="Lipzen A."/>
            <person name="Salamov A."/>
            <person name="Ngan C.Y."/>
            <person name="Daum C."/>
            <person name="Chiniquy J."/>
            <person name="Barry K."/>
            <person name="LaButti K."/>
            <person name="Haridas S."/>
            <person name="Simmons B.A."/>
            <person name="Magnuson J.K."/>
            <person name="Mortensen U.H."/>
            <person name="Larsen T.O."/>
            <person name="Grigoriev I.V."/>
            <person name="Baker S.E."/>
            <person name="Andersen M.R."/>
        </authorList>
    </citation>
    <scope>NUCLEOTIDE SEQUENCE [LARGE SCALE GENOMIC DNA]</scope>
    <source>
        <strain evidence="2 3">IBT 24754</strain>
    </source>
</reference>
<accession>A0A2T5LY59</accession>
<comment type="caution">
    <text evidence="2">The sequence shown here is derived from an EMBL/GenBank/DDBJ whole genome shotgun (WGS) entry which is preliminary data.</text>
</comment>
<dbReference type="Proteomes" id="UP000244073">
    <property type="component" value="Unassembled WGS sequence"/>
</dbReference>
<dbReference type="GeneID" id="63812851"/>
<protein>
    <recommendedName>
        <fullName evidence="1">NADH:ubiquinone oxidoreductase intermediate-associated protein 30 domain-containing protein</fullName>
    </recommendedName>
</protein>
<proteinExistence type="predicted"/>
<evidence type="ECO:0000313" key="2">
    <source>
        <dbReference type="EMBL" id="PTU21226.1"/>
    </source>
</evidence>
<dbReference type="RefSeq" id="XP_040752618.1">
    <property type="nucleotide sequence ID" value="XM_040895969.1"/>
</dbReference>
<dbReference type="VEuPathDB" id="FungiDB:P175DRAFT_0493506"/>
<feature type="domain" description="NADH:ubiquinone oxidoreductase intermediate-associated protein 30" evidence="1">
    <location>
        <begin position="24"/>
        <end position="154"/>
    </location>
</feature>